<comment type="caution">
    <text evidence="1">The sequence shown here is derived from an EMBL/GenBank/DDBJ whole genome shotgun (WGS) entry which is preliminary data.</text>
</comment>
<proteinExistence type="predicted"/>
<name>A0AAV8RKM8_ENSVE</name>
<evidence type="ECO:0000313" key="1">
    <source>
        <dbReference type="EMBL" id="KAJ8505461.1"/>
    </source>
</evidence>
<protein>
    <submittedName>
        <fullName evidence="1">Uncharacterized protein</fullName>
    </submittedName>
</protein>
<dbReference type="Proteomes" id="UP001222027">
    <property type="component" value="Unassembled WGS sequence"/>
</dbReference>
<dbReference type="EMBL" id="JAQQAF010000002">
    <property type="protein sequence ID" value="KAJ8505461.1"/>
    <property type="molecule type" value="Genomic_DNA"/>
</dbReference>
<sequence>MEVPAPADGFPCHWNRCTLMGLQKGPKNSPNLKCFNNLLMSEFRRGSGILVLVATSVSLVLDLAMLELSPSCSCLPLKPEV</sequence>
<accession>A0AAV8RKM8</accession>
<reference evidence="1 2" key="1">
    <citation type="submission" date="2022-12" db="EMBL/GenBank/DDBJ databases">
        <title>Chromosome-scale assembly of the Ensete ventricosum genome.</title>
        <authorList>
            <person name="Dussert Y."/>
            <person name="Stocks J."/>
            <person name="Wendawek A."/>
            <person name="Woldeyes F."/>
            <person name="Nichols R.A."/>
            <person name="Borrell J.S."/>
        </authorList>
    </citation>
    <scope>NUCLEOTIDE SEQUENCE [LARGE SCALE GENOMIC DNA]</scope>
    <source>
        <strain evidence="2">cv. Maze</strain>
        <tissue evidence="1">Seeds</tissue>
    </source>
</reference>
<evidence type="ECO:0000313" key="2">
    <source>
        <dbReference type="Proteomes" id="UP001222027"/>
    </source>
</evidence>
<organism evidence="1 2">
    <name type="scientific">Ensete ventricosum</name>
    <name type="common">Abyssinian banana</name>
    <name type="synonym">Musa ensete</name>
    <dbReference type="NCBI Taxonomy" id="4639"/>
    <lineage>
        <taxon>Eukaryota</taxon>
        <taxon>Viridiplantae</taxon>
        <taxon>Streptophyta</taxon>
        <taxon>Embryophyta</taxon>
        <taxon>Tracheophyta</taxon>
        <taxon>Spermatophyta</taxon>
        <taxon>Magnoliopsida</taxon>
        <taxon>Liliopsida</taxon>
        <taxon>Zingiberales</taxon>
        <taxon>Musaceae</taxon>
        <taxon>Ensete</taxon>
    </lineage>
</organism>
<dbReference type="AlphaFoldDB" id="A0AAV8RKM8"/>
<keyword evidence="2" id="KW-1185">Reference proteome</keyword>
<gene>
    <name evidence="1" type="ORF">OPV22_006347</name>
</gene>